<name>A0A495V2H1_9GAMM</name>
<proteinExistence type="predicted"/>
<protein>
    <submittedName>
        <fullName evidence="1">NosL protein</fullName>
    </submittedName>
</protein>
<keyword evidence="2" id="KW-1185">Reference proteome</keyword>
<dbReference type="Proteomes" id="UP000274556">
    <property type="component" value="Unassembled WGS sequence"/>
</dbReference>
<evidence type="ECO:0000313" key="1">
    <source>
        <dbReference type="EMBL" id="RKT43606.1"/>
    </source>
</evidence>
<evidence type="ECO:0000313" key="2">
    <source>
        <dbReference type="Proteomes" id="UP000274556"/>
    </source>
</evidence>
<dbReference type="AlphaFoldDB" id="A0A495V2H1"/>
<comment type="caution">
    <text evidence="1">The sequence shown here is derived from an EMBL/GenBank/DDBJ whole genome shotgun (WGS) entry which is preliminary data.</text>
</comment>
<dbReference type="SUPFAM" id="SSF160387">
    <property type="entry name" value="NosL/MerB-like"/>
    <property type="match status" value="1"/>
</dbReference>
<organism evidence="1 2">
    <name type="scientific">Thiocapsa rosea</name>
    <dbReference type="NCBI Taxonomy" id="69360"/>
    <lineage>
        <taxon>Bacteria</taxon>
        <taxon>Pseudomonadati</taxon>
        <taxon>Pseudomonadota</taxon>
        <taxon>Gammaproteobacteria</taxon>
        <taxon>Chromatiales</taxon>
        <taxon>Chromatiaceae</taxon>
        <taxon>Thiocapsa</taxon>
    </lineage>
</organism>
<accession>A0A495V2H1</accession>
<dbReference type="InterPro" id="IPR008719">
    <property type="entry name" value="N2O_reductase_NosL"/>
</dbReference>
<gene>
    <name evidence="1" type="ORF">BDD21_0946</name>
</gene>
<dbReference type="EMBL" id="RBXL01000001">
    <property type="protein sequence ID" value="RKT43606.1"/>
    <property type="molecule type" value="Genomic_DNA"/>
</dbReference>
<sequence>MDPSFCADGRRLYAGILVAMLTFVLPACGGDPGQGPVEVKWDRDACERCRMVLSDRLHSAQVRVPTPDGRSRVYRFDDIGCALIWLEDRAERDDSATEIWVNDWRTGDWIDARTATYLRGQVTPMEYGLGAQPEPAPDGLDFTHAKAHIFDVEARFNVHGGHLHPPGTLRRAEHK</sequence>
<reference evidence="1 2" key="1">
    <citation type="submission" date="2018-10" db="EMBL/GenBank/DDBJ databases">
        <title>Genomic Encyclopedia of Archaeal and Bacterial Type Strains, Phase II (KMG-II): from individual species to whole genera.</title>
        <authorList>
            <person name="Goeker M."/>
        </authorList>
    </citation>
    <scope>NUCLEOTIDE SEQUENCE [LARGE SCALE GENOMIC DNA]</scope>
    <source>
        <strain evidence="1 2">DSM 235</strain>
    </source>
</reference>
<dbReference type="RefSeq" id="WP_245969409.1">
    <property type="nucleotide sequence ID" value="NZ_RBXL01000001.1"/>
</dbReference>
<dbReference type="Pfam" id="PF05573">
    <property type="entry name" value="NosL"/>
    <property type="match status" value="1"/>
</dbReference>